<comment type="caution">
    <text evidence="2">The sequence shown here is derived from an EMBL/GenBank/DDBJ whole genome shotgun (WGS) entry which is preliminary data.</text>
</comment>
<organism evidence="2 3">
    <name type="scientific">Dipteronia sinensis</name>
    <dbReference type="NCBI Taxonomy" id="43782"/>
    <lineage>
        <taxon>Eukaryota</taxon>
        <taxon>Viridiplantae</taxon>
        <taxon>Streptophyta</taxon>
        <taxon>Embryophyta</taxon>
        <taxon>Tracheophyta</taxon>
        <taxon>Spermatophyta</taxon>
        <taxon>Magnoliopsida</taxon>
        <taxon>eudicotyledons</taxon>
        <taxon>Gunneridae</taxon>
        <taxon>Pentapetalae</taxon>
        <taxon>rosids</taxon>
        <taxon>malvids</taxon>
        <taxon>Sapindales</taxon>
        <taxon>Sapindaceae</taxon>
        <taxon>Hippocastanoideae</taxon>
        <taxon>Acereae</taxon>
        <taxon>Dipteronia</taxon>
    </lineage>
</organism>
<accession>A0AAD9ZVN5</accession>
<feature type="region of interest" description="Disordered" evidence="1">
    <location>
        <begin position="505"/>
        <end position="535"/>
    </location>
</feature>
<protein>
    <submittedName>
        <fullName evidence="2">Uncharacterized protein</fullName>
    </submittedName>
</protein>
<dbReference type="PANTHER" id="PTHR33116">
    <property type="entry name" value="REVERSE TRANSCRIPTASE ZINC-BINDING DOMAIN-CONTAINING PROTEIN-RELATED-RELATED"/>
    <property type="match status" value="1"/>
</dbReference>
<reference evidence="2" key="1">
    <citation type="journal article" date="2023" name="Plant J.">
        <title>Genome sequences and population genomics provide insights into the demographic history, inbreeding, and mutation load of two 'living fossil' tree species of Dipteronia.</title>
        <authorList>
            <person name="Feng Y."/>
            <person name="Comes H.P."/>
            <person name="Chen J."/>
            <person name="Zhu S."/>
            <person name="Lu R."/>
            <person name="Zhang X."/>
            <person name="Li P."/>
            <person name="Qiu J."/>
            <person name="Olsen K.M."/>
            <person name="Qiu Y."/>
        </authorList>
    </citation>
    <scope>NUCLEOTIDE SEQUENCE</scope>
    <source>
        <strain evidence="2">NBL</strain>
    </source>
</reference>
<sequence length="535" mass="60310">MAIVFDKLIGIASVFYGPRLTTQLRSCPLASDGLTILRRTHPSASILTVGTEALSHFLIGIPRDLRGNSDVSLLERNSQISYLSGSLRDMAYPNKRCWEIVGRDVILAVHDFFHSGVVTPGLNFNFIVFLSTMRDSITIDQFHPIVLGNFLFKVSSKILPDRGTIRNLRRVVHAFKVYASISGQLFNWSKSFIFFGSSISLARISSLQSLVWMQIGRLPFSYLGVPLFRGKPRKSILMPIADKILSKFAKWKDLALLNDSLLQKLTWKFITLNSFAFLFYARGILGSCKNRMEVTSPFPSGILLGLTMWRVSDFIRDGRWILDDRFRALFPDLCFRIGRIAISLVIDYLVWHHSREGRQCLFLSVIRVRSALSLMLHSIYVANRLGIGCMRKCVDDLLILHLFGLSSRLGKAPVIRSVVWSPPALGWIKLLSIRSDQVTWRVRQTWQRCIHQISNMEFQVSYIFREVSSEGGFAERPLETYPVETAEKDFAGSYEGKFTETFPAETSGKDLAGGETKRCPVEPIGGFSKGNSAGG</sequence>
<gene>
    <name evidence="2" type="ORF">Dsin_024538</name>
</gene>
<keyword evidence="3" id="KW-1185">Reference proteome</keyword>
<dbReference type="PANTHER" id="PTHR33116:SF80">
    <property type="entry name" value="REVERSE TRANSCRIPTASE ZINC-BINDING DOMAIN-CONTAINING PROTEIN"/>
    <property type="match status" value="1"/>
</dbReference>
<evidence type="ECO:0000313" key="3">
    <source>
        <dbReference type="Proteomes" id="UP001281410"/>
    </source>
</evidence>
<evidence type="ECO:0000313" key="2">
    <source>
        <dbReference type="EMBL" id="KAK3193228.1"/>
    </source>
</evidence>
<dbReference type="Proteomes" id="UP001281410">
    <property type="component" value="Unassembled WGS sequence"/>
</dbReference>
<name>A0AAD9ZVN5_9ROSI</name>
<evidence type="ECO:0000256" key="1">
    <source>
        <dbReference type="SAM" id="MobiDB-lite"/>
    </source>
</evidence>
<proteinExistence type="predicted"/>
<dbReference type="EMBL" id="JANJYJ010000008">
    <property type="protein sequence ID" value="KAK3193228.1"/>
    <property type="molecule type" value="Genomic_DNA"/>
</dbReference>
<dbReference type="AlphaFoldDB" id="A0AAD9ZVN5"/>